<dbReference type="Proteomes" id="UP000507470">
    <property type="component" value="Unassembled WGS sequence"/>
</dbReference>
<protein>
    <submittedName>
        <fullName evidence="1">Uncharacterized protein</fullName>
    </submittedName>
</protein>
<accession>A0A6J8CK65</accession>
<keyword evidence="2" id="KW-1185">Reference proteome</keyword>
<sequence>MFNTVFSKEDEYQHEKTPVHTQEIVQKTPWVDLDSKDEEKLDYGDNKGMIGQNGVHDEEELIQINEDHEQTPCVGLDRENEDKLDYGENKVMIGQNGVHDEEELKGINEDHELAVTDVVYSPGQAVAVWKEAIDILKNTFMKKKKRARKRGRFATTNTVSFTKWLPANFPVEGVMCGCGRNLKTSKSLLGHLRRKSSTARKNVKLFKKGI</sequence>
<dbReference type="OrthoDB" id="6183845at2759"/>
<evidence type="ECO:0000313" key="2">
    <source>
        <dbReference type="Proteomes" id="UP000507470"/>
    </source>
</evidence>
<dbReference type="AlphaFoldDB" id="A0A6J8CK65"/>
<dbReference type="EMBL" id="CACVKT020005511">
    <property type="protein sequence ID" value="CAC5395472.1"/>
    <property type="molecule type" value="Genomic_DNA"/>
</dbReference>
<organism evidence="1 2">
    <name type="scientific">Mytilus coruscus</name>
    <name type="common">Sea mussel</name>
    <dbReference type="NCBI Taxonomy" id="42192"/>
    <lineage>
        <taxon>Eukaryota</taxon>
        <taxon>Metazoa</taxon>
        <taxon>Spiralia</taxon>
        <taxon>Lophotrochozoa</taxon>
        <taxon>Mollusca</taxon>
        <taxon>Bivalvia</taxon>
        <taxon>Autobranchia</taxon>
        <taxon>Pteriomorphia</taxon>
        <taxon>Mytilida</taxon>
        <taxon>Mytiloidea</taxon>
        <taxon>Mytilidae</taxon>
        <taxon>Mytilinae</taxon>
        <taxon>Mytilus</taxon>
    </lineage>
</organism>
<reference evidence="1 2" key="1">
    <citation type="submission" date="2020-06" db="EMBL/GenBank/DDBJ databases">
        <authorList>
            <person name="Li R."/>
            <person name="Bekaert M."/>
        </authorList>
    </citation>
    <scope>NUCLEOTIDE SEQUENCE [LARGE SCALE GENOMIC DNA]</scope>
    <source>
        <strain evidence="2">wild</strain>
    </source>
</reference>
<evidence type="ECO:0000313" key="1">
    <source>
        <dbReference type="EMBL" id="CAC5395472.1"/>
    </source>
</evidence>
<proteinExistence type="predicted"/>
<gene>
    <name evidence="1" type="ORF">MCOR_30142</name>
</gene>
<name>A0A6J8CK65_MYTCO</name>